<evidence type="ECO:0000259" key="9">
    <source>
        <dbReference type="Pfam" id="PF00432"/>
    </source>
</evidence>
<dbReference type="CDD" id="cd02894">
    <property type="entry name" value="GGTase-II"/>
    <property type="match status" value="1"/>
</dbReference>
<gene>
    <name evidence="10" type="ORF">N7539_002981</name>
</gene>
<dbReference type="PANTHER" id="PTHR11774">
    <property type="entry name" value="GERANYLGERANYL TRANSFERASE TYPE BETA SUBUNIT"/>
    <property type="match status" value="1"/>
</dbReference>
<evidence type="ECO:0000256" key="1">
    <source>
        <dbReference type="ARBA" id="ARBA00010497"/>
    </source>
</evidence>
<evidence type="ECO:0000256" key="5">
    <source>
        <dbReference type="ARBA" id="ARBA00022737"/>
    </source>
</evidence>
<dbReference type="RefSeq" id="XP_056792543.1">
    <property type="nucleotide sequence ID" value="XM_056932584.1"/>
</dbReference>
<name>A0A9X0BZD7_9EURO</name>
<reference evidence="10" key="1">
    <citation type="submission" date="2022-12" db="EMBL/GenBank/DDBJ databases">
        <authorList>
            <person name="Petersen C."/>
        </authorList>
    </citation>
    <scope>NUCLEOTIDE SEQUENCE</scope>
    <source>
        <strain evidence="10">IBT 30728</strain>
    </source>
</reference>
<dbReference type="Pfam" id="PF00432">
    <property type="entry name" value="Prenyltrans"/>
    <property type="match status" value="1"/>
</dbReference>
<dbReference type="GeneID" id="81622833"/>
<keyword evidence="2 8" id="KW-0637">Prenyltransferase</keyword>
<dbReference type="PANTHER" id="PTHR11774:SF11">
    <property type="entry name" value="GERANYLGERANYL TRANSFERASE TYPE-2 SUBUNIT BETA"/>
    <property type="match status" value="1"/>
</dbReference>
<dbReference type="InterPro" id="IPR026873">
    <property type="entry name" value="Ptb1"/>
</dbReference>
<dbReference type="EC" id="2.5.1.60" evidence="8"/>
<keyword evidence="11" id="KW-1185">Reference proteome</keyword>
<evidence type="ECO:0000313" key="11">
    <source>
        <dbReference type="Proteomes" id="UP001148312"/>
    </source>
</evidence>
<comment type="caution">
    <text evidence="10">The sequence shown here is derived from an EMBL/GenBank/DDBJ whole genome shotgun (WGS) entry which is preliminary data.</text>
</comment>
<evidence type="ECO:0000256" key="2">
    <source>
        <dbReference type="ARBA" id="ARBA00022602"/>
    </source>
</evidence>
<dbReference type="Proteomes" id="UP001148312">
    <property type="component" value="Unassembled WGS sequence"/>
</dbReference>
<dbReference type="AlphaFoldDB" id="A0A9X0BZD7"/>
<evidence type="ECO:0000256" key="6">
    <source>
        <dbReference type="ARBA" id="ARBA00022833"/>
    </source>
</evidence>
<evidence type="ECO:0000256" key="8">
    <source>
        <dbReference type="RuleBase" id="RU365076"/>
    </source>
</evidence>
<keyword evidence="4 8" id="KW-0479">Metal-binding</keyword>
<feature type="domain" description="Prenyltransferase alpha-alpha toroid" evidence="9">
    <location>
        <begin position="96"/>
        <end position="400"/>
    </location>
</feature>
<accession>A0A9X0BZD7</accession>
<sequence length="412" mass="44712">MEGTGHDSDVIQSPELEVKRLCACAAAHVTTHRLKSRTPALVPLELFHGSNPGSTHHHQQGSAILARGDESSVQSTIMALVSGPGRAAGTLSDQELHIAKHVAYIKNLDTRKDELEYWLTEHLRLNGVYWGLTALHLLGHPEALPRDQTIDFVLSCQNDNGGFGAAPGHDAHMLYTVSAVQILVTVDAVDELDRRGLGGKQKVGSFIASLQNKEDGSFMGDQWGETDTRFLYGALNALSLLNLLDLVDIPKAVSYVQSCENLDGAYGVTPGAESHSGQVFTCVGALVIAGRTDLINQDRLGAWLSERQTDNGGFNGRPEKLPDACYAWWVGSSLAMINRLHWIDGKKLASFVLQCQDPEAGGFADRPGNMVDVYHTLFGIAGLSLLGYEGLQEIDPIYCMPKSVVERCLSQR</sequence>
<evidence type="ECO:0000256" key="3">
    <source>
        <dbReference type="ARBA" id="ARBA00022679"/>
    </source>
</evidence>
<keyword evidence="6 8" id="KW-0862">Zinc</keyword>
<protein>
    <recommendedName>
        <fullName evidence="8">Geranylgeranyl transferase type-2 subunit beta</fullName>
        <ecNumber evidence="8">2.5.1.60</ecNumber>
    </recommendedName>
</protein>
<keyword evidence="3 8" id="KW-0808">Transferase</keyword>
<dbReference type="GO" id="GO:0005968">
    <property type="term" value="C:Rab-protein geranylgeranyltransferase complex"/>
    <property type="evidence" value="ECO:0007669"/>
    <property type="project" value="UniProtKB-UniRule"/>
</dbReference>
<dbReference type="GO" id="GO:0046872">
    <property type="term" value="F:metal ion binding"/>
    <property type="evidence" value="ECO:0007669"/>
    <property type="project" value="UniProtKB-KW"/>
</dbReference>
<comment type="catalytic activity">
    <reaction evidence="7 8">
        <text>geranylgeranyl diphosphate + L-cysteinyl-[protein] = S-geranylgeranyl-L-cysteinyl-[protein] + diphosphate</text>
        <dbReference type="Rhea" id="RHEA:21240"/>
        <dbReference type="Rhea" id="RHEA-COMP:10131"/>
        <dbReference type="Rhea" id="RHEA-COMP:11537"/>
        <dbReference type="ChEBI" id="CHEBI:29950"/>
        <dbReference type="ChEBI" id="CHEBI:33019"/>
        <dbReference type="ChEBI" id="CHEBI:57533"/>
        <dbReference type="ChEBI" id="CHEBI:86021"/>
        <dbReference type="EC" id="2.5.1.60"/>
    </reaction>
</comment>
<dbReference type="Gene3D" id="1.50.10.20">
    <property type="match status" value="1"/>
</dbReference>
<reference evidence="10" key="2">
    <citation type="journal article" date="2023" name="IMA Fungus">
        <title>Comparative genomic study of the Penicillium genus elucidates a diverse pangenome and 15 lateral gene transfer events.</title>
        <authorList>
            <person name="Petersen C."/>
            <person name="Sorensen T."/>
            <person name="Nielsen M.R."/>
            <person name="Sondergaard T.E."/>
            <person name="Sorensen J.L."/>
            <person name="Fitzpatrick D.A."/>
            <person name="Frisvad J.C."/>
            <person name="Nielsen K.L."/>
        </authorList>
    </citation>
    <scope>NUCLEOTIDE SEQUENCE</scope>
    <source>
        <strain evidence="10">IBT 30728</strain>
    </source>
</reference>
<dbReference type="EMBL" id="JAPWDQ010000003">
    <property type="protein sequence ID" value="KAJ5491414.1"/>
    <property type="molecule type" value="Genomic_DNA"/>
</dbReference>
<dbReference type="InterPro" id="IPR008930">
    <property type="entry name" value="Terpenoid_cyclase/PrenylTrfase"/>
</dbReference>
<comment type="cofactor">
    <cofactor evidence="8">
        <name>Zn(2+)</name>
        <dbReference type="ChEBI" id="CHEBI:29105"/>
    </cofactor>
    <text evidence="8">Binds 1 zinc ion per subunit.</text>
</comment>
<evidence type="ECO:0000313" key="10">
    <source>
        <dbReference type="EMBL" id="KAJ5491414.1"/>
    </source>
</evidence>
<dbReference type="SUPFAM" id="SSF48239">
    <property type="entry name" value="Terpenoid cyclases/Protein prenyltransferases"/>
    <property type="match status" value="1"/>
</dbReference>
<evidence type="ECO:0000256" key="4">
    <source>
        <dbReference type="ARBA" id="ARBA00022723"/>
    </source>
</evidence>
<organism evidence="10 11">
    <name type="scientific">Penicillium diatomitis</name>
    <dbReference type="NCBI Taxonomy" id="2819901"/>
    <lineage>
        <taxon>Eukaryota</taxon>
        <taxon>Fungi</taxon>
        <taxon>Dikarya</taxon>
        <taxon>Ascomycota</taxon>
        <taxon>Pezizomycotina</taxon>
        <taxon>Eurotiomycetes</taxon>
        <taxon>Eurotiomycetidae</taxon>
        <taxon>Eurotiales</taxon>
        <taxon>Aspergillaceae</taxon>
        <taxon>Penicillium</taxon>
    </lineage>
</organism>
<dbReference type="FunFam" id="1.50.10.20:FF:000009">
    <property type="entry name" value="Geranylgeranyl transferase type-2 subunit beta"/>
    <property type="match status" value="1"/>
</dbReference>
<dbReference type="InterPro" id="IPR045089">
    <property type="entry name" value="PGGT1B-like"/>
</dbReference>
<dbReference type="InterPro" id="IPR001330">
    <property type="entry name" value="Prenyltrans"/>
</dbReference>
<evidence type="ECO:0000256" key="7">
    <source>
        <dbReference type="ARBA" id="ARBA00047658"/>
    </source>
</evidence>
<comment type="function">
    <text evidence="8">Catalyzes the transfer of a geranylgeranyl moiety from geranylgeranyl diphosphate to both cysteines of proteins with the C-terminal sequence -XXCC, -XCXC and -CCXX.</text>
</comment>
<proteinExistence type="inferred from homology"/>
<dbReference type="GO" id="GO:0004663">
    <property type="term" value="F:Rab geranylgeranyltransferase activity"/>
    <property type="evidence" value="ECO:0007669"/>
    <property type="project" value="UniProtKB-UniRule"/>
</dbReference>
<comment type="similarity">
    <text evidence="1 8">Belongs to the protein prenyltransferase subunit beta family.</text>
</comment>
<keyword evidence="5" id="KW-0677">Repeat</keyword>